<evidence type="ECO:0000313" key="1">
    <source>
        <dbReference type="EMBL" id="RDW82187.1"/>
    </source>
</evidence>
<sequence length="294" mass="32590">MRSYDYGNRGIAINVQGVDDSRNVTQDGQQNVDQEISSASALEEDTKRWEDDGKNDLANIAEGKVSTMHWEGKERHGACATERSALREDAYLAVKGMMIVYGYNVLKWKMYGVWRKEGEKASRTQQYLYRQVSAKRSAAGLDPAVTRKPQLPTPLSSHPPHVVMTHTCDDVAALSSSKRDTMGGVARICRHNWKHHVTARPANPSTLLLFPVLKIGTWWEDAVLVSSLFPSRSGSRSASRVGAGKDSGCGAVIQYQRRLTPRISPKVSKLSQFSSTATLTKRGRARGGQRQFQV</sequence>
<protein>
    <submittedName>
        <fullName evidence="1">Uncharacterized protein</fullName>
    </submittedName>
</protein>
<gene>
    <name evidence="1" type="ORF">BP6252_03299</name>
</gene>
<dbReference type="EMBL" id="PDLM01000003">
    <property type="protein sequence ID" value="RDW82187.1"/>
    <property type="molecule type" value="Genomic_DNA"/>
</dbReference>
<organism evidence="1 2">
    <name type="scientific">Coleophoma cylindrospora</name>
    <dbReference type="NCBI Taxonomy" id="1849047"/>
    <lineage>
        <taxon>Eukaryota</taxon>
        <taxon>Fungi</taxon>
        <taxon>Dikarya</taxon>
        <taxon>Ascomycota</taxon>
        <taxon>Pezizomycotina</taxon>
        <taxon>Leotiomycetes</taxon>
        <taxon>Helotiales</taxon>
        <taxon>Dermateaceae</taxon>
        <taxon>Coleophoma</taxon>
    </lineage>
</organism>
<name>A0A3D8S7A6_9HELO</name>
<proteinExistence type="predicted"/>
<evidence type="ECO:0000313" key="2">
    <source>
        <dbReference type="Proteomes" id="UP000256645"/>
    </source>
</evidence>
<reference evidence="1 2" key="1">
    <citation type="journal article" date="2018" name="IMA Fungus">
        <title>IMA Genome-F 9: Draft genome sequence of Annulohypoxylon stygium, Aspergillus mulundensis, Berkeleyomyces basicola (syn. Thielaviopsis basicola), Ceratocystis smalleyi, two Cercospora beticola strains, Coleophoma cylindrospora, Fusarium fracticaudum, Phialophora cf. hyalina, and Morchella septimelata.</title>
        <authorList>
            <person name="Wingfield B.D."/>
            <person name="Bills G.F."/>
            <person name="Dong Y."/>
            <person name="Huang W."/>
            <person name="Nel W.J."/>
            <person name="Swalarsk-Parry B.S."/>
            <person name="Vaghefi N."/>
            <person name="Wilken P.M."/>
            <person name="An Z."/>
            <person name="de Beer Z.W."/>
            <person name="De Vos L."/>
            <person name="Chen L."/>
            <person name="Duong T.A."/>
            <person name="Gao Y."/>
            <person name="Hammerbacher A."/>
            <person name="Kikkert J.R."/>
            <person name="Li Y."/>
            <person name="Li H."/>
            <person name="Li K."/>
            <person name="Li Q."/>
            <person name="Liu X."/>
            <person name="Ma X."/>
            <person name="Naidoo K."/>
            <person name="Pethybridge S.J."/>
            <person name="Sun J."/>
            <person name="Steenkamp E.T."/>
            <person name="van der Nest M.A."/>
            <person name="van Wyk S."/>
            <person name="Wingfield M.J."/>
            <person name="Xiong C."/>
            <person name="Yue Q."/>
            <person name="Zhang X."/>
        </authorList>
    </citation>
    <scope>NUCLEOTIDE SEQUENCE [LARGE SCALE GENOMIC DNA]</scope>
    <source>
        <strain evidence="1 2">BP6252</strain>
    </source>
</reference>
<accession>A0A3D8S7A6</accession>
<comment type="caution">
    <text evidence="1">The sequence shown here is derived from an EMBL/GenBank/DDBJ whole genome shotgun (WGS) entry which is preliminary data.</text>
</comment>
<dbReference type="OrthoDB" id="5393766at2759"/>
<dbReference type="Proteomes" id="UP000256645">
    <property type="component" value="Unassembled WGS sequence"/>
</dbReference>
<keyword evidence="2" id="KW-1185">Reference proteome</keyword>
<dbReference type="AlphaFoldDB" id="A0A3D8S7A6"/>